<sequence>MVVGIRVQTLRGREQLIRNSIVGVFRNKPQLTFSTCAWVFTHTVAVYASLNVKNVKKVKKEAKSSRSVARRDDWLESQAIEPIPEDIVLSL</sequence>
<protein>
    <submittedName>
        <fullName evidence="1">Uncharacterized protein</fullName>
    </submittedName>
</protein>
<name>E4NV65_HALBP</name>
<geneLocation type="plasmid" evidence="1 2">
    <name>pHBOR02</name>
</geneLocation>
<dbReference type="AlphaFoldDB" id="E4NV65"/>
<proteinExistence type="predicted"/>
<keyword evidence="2" id="KW-1185">Reference proteome</keyword>
<gene>
    <name evidence="1" type="ordered locus">Hbor_35340</name>
</gene>
<dbReference type="Proteomes" id="UP000006663">
    <property type="component" value="Plasmid pHBOR02"/>
</dbReference>
<organism evidence="1 2">
    <name type="scientific">Halogeometricum borinquense (strain ATCC 700274 / DSM 11551 / JCM 10706 / KCTC 4070 / PR3)</name>
    <dbReference type="NCBI Taxonomy" id="469382"/>
    <lineage>
        <taxon>Archaea</taxon>
        <taxon>Methanobacteriati</taxon>
        <taxon>Methanobacteriota</taxon>
        <taxon>Stenosarchaea group</taxon>
        <taxon>Halobacteria</taxon>
        <taxon>Halobacteriales</taxon>
        <taxon>Haloferacaceae</taxon>
        <taxon>Halogeometricum</taxon>
    </lineage>
</organism>
<evidence type="ECO:0000313" key="1">
    <source>
        <dbReference type="EMBL" id="ADQ69054.1"/>
    </source>
</evidence>
<accession>E4NV65</accession>
<keyword evidence="1" id="KW-0614">Plasmid</keyword>
<dbReference type="KEGG" id="hbo:Hbor_35340"/>
<evidence type="ECO:0000313" key="2">
    <source>
        <dbReference type="Proteomes" id="UP000006663"/>
    </source>
</evidence>
<dbReference type="EMBL" id="CP001692">
    <property type="protein sequence ID" value="ADQ69054.1"/>
    <property type="molecule type" value="Genomic_DNA"/>
</dbReference>
<dbReference type="HOGENOM" id="CLU_2419910_0_0_2"/>
<reference evidence="2" key="1">
    <citation type="journal article" date="2009" name="Stand. Genomic Sci.">
        <title>Complete genome sequence of Halogeometricum borinquense type strain (PR3).</title>
        <authorList>
            <person name="Malfatti S."/>
            <person name="Tindall B.J."/>
            <person name="Schneider S."/>
            <person name="Fahnrich R."/>
            <person name="Lapidus A."/>
            <person name="Labuttii K."/>
            <person name="Copeland A."/>
            <person name="Glavina Del Rio T."/>
            <person name="Nolan M."/>
            <person name="Chen F."/>
            <person name="Lucas S."/>
            <person name="Tice H."/>
            <person name="Cheng J.F."/>
            <person name="Bruce D."/>
            <person name="Goodwin L."/>
            <person name="Pitluck S."/>
            <person name="Anderson I."/>
            <person name="Pati A."/>
            <person name="Ivanova N."/>
            <person name="Mavromatis K."/>
            <person name="Chen A."/>
            <person name="Palaniappan K."/>
            <person name="D'haeseleer P."/>
            <person name="Goker M."/>
            <person name="Bristow J."/>
            <person name="Eisen J.A."/>
            <person name="Markowitz V."/>
            <person name="Hugenholtz P."/>
            <person name="Kyrpides N.C."/>
            <person name="Klenk H.P."/>
            <person name="Chain P."/>
        </authorList>
    </citation>
    <scope>NUCLEOTIDE SEQUENCE [LARGE SCALE GENOMIC DNA]</scope>
    <source>
        <strain evidence="2">ATCC 700274 / DSM 11551 / JCM 10706 / KCTC 4070 / PR3</strain>
        <plasmid evidence="2">pHBOR02</plasmid>
    </source>
</reference>